<proteinExistence type="predicted"/>
<accession>A0ABV0VFE8</accession>
<name>A0ABV0VFE8_9TELE</name>
<dbReference type="Proteomes" id="UP001482620">
    <property type="component" value="Unassembled WGS sequence"/>
</dbReference>
<dbReference type="EMBL" id="JAHRIQ010105090">
    <property type="protein sequence ID" value="MEQ2255171.1"/>
    <property type="molecule type" value="Genomic_DNA"/>
</dbReference>
<gene>
    <name evidence="1" type="ORF">ILYODFUR_011045</name>
</gene>
<evidence type="ECO:0000313" key="1">
    <source>
        <dbReference type="EMBL" id="MEQ2255171.1"/>
    </source>
</evidence>
<evidence type="ECO:0000313" key="2">
    <source>
        <dbReference type="Proteomes" id="UP001482620"/>
    </source>
</evidence>
<keyword evidence="2" id="KW-1185">Reference proteome</keyword>
<organism evidence="1 2">
    <name type="scientific">Ilyodon furcidens</name>
    <name type="common">goldbreast splitfin</name>
    <dbReference type="NCBI Taxonomy" id="33524"/>
    <lineage>
        <taxon>Eukaryota</taxon>
        <taxon>Metazoa</taxon>
        <taxon>Chordata</taxon>
        <taxon>Craniata</taxon>
        <taxon>Vertebrata</taxon>
        <taxon>Euteleostomi</taxon>
        <taxon>Actinopterygii</taxon>
        <taxon>Neopterygii</taxon>
        <taxon>Teleostei</taxon>
        <taxon>Neoteleostei</taxon>
        <taxon>Acanthomorphata</taxon>
        <taxon>Ovalentaria</taxon>
        <taxon>Atherinomorphae</taxon>
        <taxon>Cyprinodontiformes</taxon>
        <taxon>Goodeidae</taxon>
        <taxon>Ilyodon</taxon>
    </lineage>
</organism>
<comment type="caution">
    <text evidence="1">The sequence shown here is derived from an EMBL/GenBank/DDBJ whole genome shotgun (WGS) entry which is preliminary data.</text>
</comment>
<protein>
    <submittedName>
        <fullName evidence="1">Uncharacterized protein</fullName>
    </submittedName>
</protein>
<sequence>MMLKVLIVLTASLKYKRLKQVIQKSYGSAHFTETCAAESLRLFLVSIVSGKLGVIPLESKNESLTYYLDSSLSAAQQPQLGIFSYLLFISWLYSSLNALL</sequence>
<reference evidence="1 2" key="1">
    <citation type="submission" date="2021-06" db="EMBL/GenBank/DDBJ databases">
        <authorList>
            <person name="Palmer J.M."/>
        </authorList>
    </citation>
    <scope>NUCLEOTIDE SEQUENCE [LARGE SCALE GENOMIC DNA]</scope>
    <source>
        <strain evidence="2">if_2019</strain>
        <tissue evidence="1">Muscle</tissue>
    </source>
</reference>